<dbReference type="SMART" id="SM00116">
    <property type="entry name" value="CBS"/>
    <property type="match status" value="1"/>
</dbReference>
<dbReference type="InterPro" id="IPR014743">
    <property type="entry name" value="Cl-channel_core"/>
</dbReference>
<feature type="domain" description="CBS" evidence="13">
    <location>
        <begin position="606"/>
        <end position="661"/>
    </location>
</feature>
<keyword evidence="6 12" id="KW-1133">Transmembrane helix</keyword>
<evidence type="ECO:0000256" key="5">
    <source>
        <dbReference type="ARBA" id="ARBA00022737"/>
    </source>
</evidence>
<feature type="region of interest" description="Disordered" evidence="11">
    <location>
        <begin position="1"/>
        <end position="58"/>
    </location>
</feature>
<feature type="transmembrane region" description="Helical" evidence="12">
    <location>
        <begin position="351"/>
        <end position="375"/>
    </location>
</feature>
<dbReference type="CDD" id="cd03685">
    <property type="entry name" value="ClC_6_like"/>
    <property type="match status" value="1"/>
</dbReference>
<evidence type="ECO:0000256" key="2">
    <source>
        <dbReference type="ARBA" id="ARBA00022448"/>
    </source>
</evidence>
<evidence type="ECO:0000256" key="10">
    <source>
        <dbReference type="ARBA" id="ARBA00023214"/>
    </source>
</evidence>
<dbReference type="GO" id="GO:0062158">
    <property type="term" value="F:chloride:proton antiporter activity"/>
    <property type="evidence" value="ECO:0007669"/>
    <property type="project" value="InterPro"/>
</dbReference>
<evidence type="ECO:0000256" key="9">
    <source>
        <dbReference type="ARBA" id="ARBA00023136"/>
    </source>
</evidence>
<dbReference type="GO" id="GO:0005254">
    <property type="term" value="F:chloride channel activity"/>
    <property type="evidence" value="ECO:0007669"/>
    <property type="project" value="UniProtKB-ARBA"/>
</dbReference>
<dbReference type="PANTHER" id="PTHR11689">
    <property type="entry name" value="CHLORIDE CHANNEL PROTEIN CLC FAMILY MEMBER"/>
    <property type="match status" value="1"/>
</dbReference>
<keyword evidence="8" id="KW-0129">CBS domain</keyword>
<keyword evidence="7" id="KW-0406">Ion transport</keyword>
<keyword evidence="3" id="KW-0050">Antiport</keyword>
<feature type="transmembrane region" description="Helical" evidence="12">
    <location>
        <begin position="387"/>
        <end position="409"/>
    </location>
</feature>
<evidence type="ECO:0000256" key="11">
    <source>
        <dbReference type="SAM" id="MobiDB-lite"/>
    </source>
</evidence>
<dbReference type="Ensembl" id="ENSPSMT00000041591.1">
    <property type="protein sequence ID" value="ENSPSMP00000036099.1"/>
    <property type="gene ID" value="ENSPSMG00000024837.1"/>
</dbReference>
<evidence type="ECO:0000256" key="8">
    <source>
        <dbReference type="ARBA" id="ARBA00023122"/>
    </source>
</evidence>
<gene>
    <name evidence="14" type="primary">CLCN7</name>
</gene>
<dbReference type="PRINTS" id="PR00762">
    <property type="entry name" value="CLCHANNEL"/>
</dbReference>
<keyword evidence="2" id="KW-0813">Transport</keyword>
<keyword evidence="5" id="KW-0677">Repeat</keyword>
<dbReference type="Proteomes" id="UP000694414">
    <property type="component" value="Unplaced"/>
</dbReference>
<name>A0A8C9AN45_PROSS</name>
<keyword evidence="4 12" id="KW-0812">Transmembrane</keyword>
<dbReference type="Gene3D" id="1.10.3080.10">
    <property type="entry name" value="Clc chloride channel"/>
    <property type="match status" value="1"/>
</dbReference>
<protein>
    <submittedName>
        <fullName evidence="14">Chloride voltage-gated channel 7</fullName>
    </submittedName>
</protein>
<feature type="compositionally biased region" description="Low complexity" evidence="11">
    <location>
        <begin position="29"/>
        <end position="46"/>
    </location>
</feature>
<dbReference type="InterPro" id="IPR001807">
    <property type="entry name" value="ClC"/>
</dbReference>
<dbReference type="SUPFAM" id="SSF54631">
    <property type="entry name" value="CBS-domain pair"/>
    <property type="match status" value="1"/>
</dbReference>
<evidence type="ECO:0000256" key="7">
    <source>
        <dbReference type="ARBA" id="ARBA00023065"/>
    </source>
</evidence>
<dbReference type="InterPro" id="IPR051280">
    <property type="entry name" value="Cl-channel/antiporter"/>
</dbReference>
<dbReference type="PANTHER" id="PTHR11689:SF136">
    <property type="entry name" value="H(+)_CL(-) EXCHANGE TRANSPORTER 7"/>
    <property type="match status" value="1"/>
</dbReference>
<dbReference type="GO" id="GO:0030321">
    <property type="term" value="P:transepithelial chloride transport"/>
    <property type="evidence" value="ECO:0007669"/>
    <property type="project" value="Ensembl"/>
</dbReference>
<evidence type="ECO:0000256" key="6">
    <source>
        <dbReference type="ARBA" id="ARBA00022989"/>
    </source>
</evidence>
<dbReference type="GO" id="GO:0034707">
    <property type="term" value="C:chloride channel complex"/>
    <property type="evidence" value="ECO:0007669"/>
    <property type="project" value="Ensembl"/>
</dbReference>
<dbReference type="Pfam" id="PF00654">
    <property type="entry name" value="Voltage_CLC"/>
    <property type="match status" value="1"/>
</dbReference>
<comment type="subcellular location">
    <subcellularLocation>
        <location evidence="1">Membrane</location>
        <topology evidence="1">Multi-pass membrane protein</topology>
    </subcellularLocation>
</comment>
<sequence length="860" mass="92748">MANVSKKVSWSGRDRDDEEAAPLLRRTARPGAGAPLLNGAGPAAARQEMDPPPPFPKEIPHNEKLLSLKYESLDYDNSENQLFLEEERRINHTAFRTVEIKRWVICALIGILTGLVACFIDIVVENLAGLKYRVIKNRILCFTEKGGLSFSLLLWATLNSAFVLVGSVIVAFIEPVAAGSGIPQIKCFLNGVKVPHVVRLKTLVIKVSGVILSVVGGLAVGKEGPMIHSGSVIAAGISQGRSTSLKRDFKIFEYFRRDTEKRDFVSAGAAAGVSAAFGAPVGGVLFSLEEGASFWNQFLTWRIFFASMISTFTLNFVLSIYHGNMWDLSSPGLINFGRFDSEKMAYTIHEIPVFLAMGVLGGVLGAVFNALNYWLTMFRIRYVHRPCLQVIEAMLVAAVTATVAFVLIYSSRDCQPLQGSSMSYPLQLFCADGEYNSMAAAFFNTPEKSVVRLFHDPPGSYNPLTLGLFTLVYFLLACWTYGLTVSAGVFIPSLLIGAAWGRLFGISLSYLTGAAPAVGRGCPAGGIVRMTLSLTVIMMEATSNVTYGFPIMLVLMTAKIVGDVFIELDSLGLWGCGSGGTSVPFLHWEAPVTSHSLTAREVMSTPVTCLRRREKVGVIVDVLSDTTSNHNGFPVVEHADDTQPARLQGLILRSQLIVLLKHKVFVERSNMGLVQRRLRLKDFRDAYPRFPPIQSIHVSQDERECTMDLSEFMNPSPYTVPQVPVVLWRVSPSRVQAVPGPGPAAPGGGGQPQSGGRAGDQEGPRQVPPGQGRPGGAVAGPDVRPGPALSGQRLPRPLQPPGVTGLCRSFASRAAGGGSVPQAWGRAGWRRNAALVEGGGFRSQCVPCASALHLAVFSGV</sequence>
<feature type="transmembrane region" description="Helical" evidence="12">
    <location>
        <begin position="264"/>
        <end position="287"/>
    </location>
</feature>
<keyword evidence="15" id="KW-1185">Reference proteome</keyword>
<reference evidence="14" key="1">
    <citation type="submission" date="2025-08" db="UniProtKB">
        <authorList>
            <consortium name="Ensembl"/>
        </authorList>
    </citation>
    <scope>IDENTIFICATION</scope>
</reference>
<feature type="transmembrane region" description="Helical" evidence="12">
    <location>
        <begin position="299"/>
        <end position="321"/>
    </location>
</feature>
<dbReference type="InterPro" id="IPR046342">
    <property type="entry name" value="CBS_dom_sf"/>
</dbReference>
<feature type="compositionally biased region" description="Gly residues" evidence="11">
    <location>
        <begin position="745"/>
        <end position="758"/>
    </location>
</feature>
<proteinExistence type="predicted"/>
<organism evidence="14 15">
    <name type="scientific">Prolemur simus</name>
    <name type="common">Greater bamboo lemur</name>
    <name type="synonym">Hapalemur simus</name>
    <dbReference type="NCBI Taxonomy" id="1328070"/>
    <lineage>
        <taxon>Eukaryota</taxon>
        <taxon>Metazoa</taxon>
        <taxon>Chordata</taxon>
        <taxon>Craniata</taxon>
        <taxon>Vertebrata</taxon>
        <taxon>Euteleostomi</taxon>
        <taxon>Mammalia</taxon>
        <taxon>Eutheria</taxon>
        <taxon>Euarchontoglires</taxon>
        <taxon>Primates</taxon>
        <taxon>Strepsirrhini</taxon>
        <taxon>Lemuriformes</taxon>
        <taxon>Lemuridae</taxon>
        <taxon>Prolemur</taxon>
    </lineage>
</organism>
<dbReference type="AlphaFoldDB" id="A0A8C9AN45"/>
<dbReference type="InterPro" id="IPR002249">
    <property type="entry name" value="CIC-7"/>
</dbReference>
<dbReference type="SUPFAM" id="SSF81340">
    <property type="entry name" value="Clc chloride channel"/>
    <property type="match status" value="1"/>
</dbReference>
<dbReference type="GO" id="GO:0005765">
    <property type="term" value="C:lysosomal membrane"/>
    <property type="evidence" value="ECO:0007669"/>
    <property type="project" value="Ensembl"/>
</dbReference>
<feature type="transmembrane region" description="Helical" evidence="12">
    <location>
        <begin position="203"/>
        <end position="221"/>
    </location>
</feature>
<feature type="transmembrane region" description="Helical" evidence="12">
    <location>
        <begin position="103"/>
        <end position="124"/>
    </location>
</feature>
<evidence type="ECO:0000259" key="13">
    <source>
        <dbReference type="SMART" id="SM00116"/>
    </source>
</evidence>
<dbReference type="InterPro" id="IPR000644">
    <property type="entry name" value="CBS_dom"/>
</dbReference>
<dbReference type="GeneTree" id="ENSGT00940000158458"/>
<evidence type="ECO:0000256" key="12">
    <source>
        <dbReference type="SAM" id="Phobius"/>
    </source>
</evidence>
<dbReference type="PRINTS" id="PR01118">
    <property type="entry name" value="CLCHANNEL7"/>
</dbReference>
<feature type="transmembrane region" description="Helical" evidence="12">
    <location>
        <begin position="471"/>
        <end position="500"/>
    </location>
</feature>
<evidence type="ECO:0000256" key="3">
    <source>
        <dbReference type="ARBA" id="ARBA00022449"/>
    </source>
</evidence>
<evidence type="ECO:0000256" key="1">
    <source>
        <dbReference type="ARBA" id="ARBA00004141"/>
    </source>
</evidence>
<feature type="transmembrane region" description="Helical" evidence="12">
    <location>
        <begin position="152"/>
        <end position="173"/>
    </location>
</feature>
<feature type="region of interest" description="Disordered" evidence="11">
    <location>
        <begin position="737"/>
        <end position="804"/>
    </location>
</feature>
<keyword evidence="10" id="KW-0868">Chloride</keyword>
<keyword evidence="9 12" id="KW-0472">Membrane</keyword>
<evidence type="ECO:0000313" key="14">
    <source>
        <dbReference type="Ensembl" id="ENSPSMP00000036099.1"/>
    </source>
</evidence>
<dbReference type="Gene3D" id="3.10.580.10">
    <property type="entry name" value="CBS-domain"/>
    <property type="match status" value="1"/>
</dbReference>
<evidence type="ECO:0000313" key="15">
    <source>
        <dbReference type="Proteomes" id="UP000694414"/>
    </source>
</evidence>
<dbReference type="CDD" id="cd04591">
    <property type="entry name" value="CBS_pair_voltage-gated_CLC_euk_bac"/>
    <property type="match status" value="1"/>
</dbReference>
<accession>A0A8C9AN45</accession>
<reference evidence="14" key="2">
    <citation type="submission" date="2025-09" db="UniProtKB">
        <authorList>
            <consortium name="Ensembl"/>
        </authorList>
    </citation>
    <scope>IDENTIFICATION</scope>
</reference>
<evidence type="ECO:0000256" key="4">
    <source>
        <dbReference type="ARBA" id="ARBA00022692"/>
    </source>
</evidence>